<evidence type="ECO:0000313" key="11">
    <source>
        <dbReference type="Proteomes" id="UP000275394"/>
    </source>
</evidence>
<protein>
    <submittedName>
        <fullName evidence="10">Putative MFS family arabinose efflux permease</fullName>
    </submittedName>
</protein>
<evidence type="ECO:0000256" key="3">
    <source>
        <dbReference type="ARBA" id="ARBA00022475"/>
    </source>
</evidence>
<feature type="transmembrane region" description="Helical" evidence="8">
    <location>
        <begin position="42"/>
        <end position="61"/>
    </location>
</feature>
<feature type="compositionally biased region" description="Basic and acidic residues" evidence="7">
    <location>
        <begin position="842"/>
        <end position="861"/>
    </location>
</feature>
<feature type="transmembrane region" description="Helical" evidence="8">
    <location>
        <begin position="323"/>
        <end position="344"/>
    </location>
</feature>
<dbReference type="GO" id="GO:0022857">
    <property type="term" value="F:transmembrane transporter activity"/>
    <property type="evidence" value="ECO:0007669"/>
    <property type="project" value="InterPro"/>
</dbReference>
<feature type="region of interest" description="Disordered" evidence="7">
    <location>
        <begin position="612"/>
        <end position="660"/>
    </location>
</feature>
<feature type="transmembrane region" description="Helical" evidence="8">
    <location>
        <begin position="264"/>
        <end position="284"/>
    </location>
</feature>
<evidence type="ECO:0000256" key="6">
    <source>
        <dbReference type="ARBA" id="ARBA00023136"/>
    </source>
</evidence>
<evidence type="ECO:0000256" key="7">
    <source>
        <dbReference type="SAM" id="MobiDB-lite"/>
    </source>
</evidence>
<keyword evidence="4 8" id="KW-0812">Transmembrane</keyword>
<evidence type="ECO:0000256" key="2">
    <source>
        <dbReference type="ARBA" id="ARBA00022448"/>
    </source>
</evidence>
<accession>A0A3N2DR36</accession>
<dbReference type="InterPro" id="IPR036259">
    <property type="entry name" value="MFS_trans_sf"/>
</dbReference>
<dbReference type="Pfam" id="PF07690">
    <property type="entry name" value="MFS_1"/>
    <property type="match status" value="1"/>
</dbReference>
<evidence type="ECO:0000256" key="4">
    <source>
        <dbReference type="ARBA" id="ARBA00022692"/>
    </source>
</evidence>
<reference evidence="10 11" key="1">
    <citation type="submission" date="2018-11" db="EMBL/GenBank/DDBJ databases">
        <title>Genomic Encyclopedia of Type Strains, Phase IV (KMG-IV): sequencing the most valuable type-strain genomes for metagenomic binning, comparative biology and taxonomic classification.</title>
        <authorList>
            <person name="Goeker M."/>
        </authorList>
    </citation>
    <scope>NUCLEOTIDE SEQUENCE [LARGE SCALE GENOMIC DNA]</scope>
    <source>
        <strain evidence="10 11">DSM 100316</strain>
    </source>
</reference>
<feature type="compositionally biased region" description="Basic and acidic residues" evidence="7">
    <location>
        <begin position="630"/>
        <end position="660"/>
    </location>
</feature>
<keyword evidence="6 8" id="KW-0472">Membrane</keyword>
<feature type="transmembrane region" description="Helical" evidence="8">
    <location>
        <begin position="290"/>
        <end position="311"/>
    </location>
</feature>
<dbReference type="GO" id="GO:0005886">
    <property type="term" value="C:plasma membrane"/>
    <property type="evidence" value="ECO:0007669"/>
    <property type="project" value="UniProtKB-SubCell"/>
</dbReference>
<proteinExistence type="predicted"/>
<gene>
    <name evidence="10" type="ORF">EDC56_2200</name>
</gene>
<dbReference type="PROSITE" id="PS50850">
    <property type="entry name" value="MFS"/>
    <property type="match status" value="1"/>
</dbReference>
<feature type="domain" description="Major facilitator superfamily (MFS) profile" evidence="9">
    <location>
        <begin position="7"/>
        <end position="380"/>
    </location>
</feature>
<keyword evidence="2" id="KW-0813">Transport</keyword>
<comment type="subcellular location">
    <subcellularLocation>
        <location evidence="1">Cell membrane</location>
        <topology evidence="1">Multi-pass membrane protein</topology>
    </subcellularLocation>
</comment>
<feature type="transmembrane region" description="Helical" evidence="8">
    <location>
        <begin position="199"/>
        <end position="221"/>
    </location>
</feature>
<keyword evidence="3" id="KW-1003">Cell membrane</keyword>
<dbReference type="InterPro" id="IPR047200">
    <property type="entry name" value="MFS_YcaD-like"/>
</dbReference>
<feature type="region of interest" description="Disordered" evidence="7">
    <location>
        <begin position="829"/>
        <end position="861"/>
    </location>
</feature>
<dbReference type="PANTHER" id="PTHR23521:SF2">
    <property type="entry name" value="TRANSPORTER MFS SUPERFAMILY"/>
    <property type="match status" value="1"/>
</dbReference>
<dbReference type="Proteomes" id="UP000275394">
    <property type="component" value="Unassembled WGS sequence"/>
</dbReference>
<feature type="transmembrane region" description="Helical" evidence="8">
    <location>
        <begin position="73"/>
        <end position="92"/>
    </location>
</feature>
<dbReference type="RefSeq" id="WP_123712510.1">
    <property type="nucleotide sequence ID" value="NZ_RKHR01000004.1"/>
</dbReference>
<evidence type="ECO:0000313" key="10">
    <source>
        <dbReference type="EMBL" id="ROS01755.1"/>
    </source>
</evidence>
<dbReference type="AlphaFoldDB" id="A0A3N2DR36"/>
<feature type="compositionally biased region" description="Acidic residues" evidence="7">
    <location>
        <begin position="759"/>
        <end position="774"/>
    </location>
</feature>
<dbReference type="Gene3D" id="1.20.1250.20">
    <property type="entry name" value="MFS general substrate transporter like domains"/>
    <property type="match status" value="2"/>
</dbReference>
<dbReference type="InterPro" id="IPR011701">
    <property type="entry name" value="MFS"/>
</dbReference>
<dbReference type="OrthoDB" id="9810614at2"/>
<evidence type="ECO:0000259" key="9">
    <source>
        <dbReference type="PROSITE" id="PS50850"/>
    </source>
</evidence>
<keyword evidence="5 8" id="KW-1133">Transmembrane helix</keyword>
<dbReference type="InterPro" id="IPR020846">
    <property type="entry name" value="MFS_dom"/>
</dbReference>
<dbReference type="PANTHER" id="PTHR23521">
    <property type="entry name" value="TRANSPORTER MFS SUPERFAMILY"/>
    <property type="match status" value="1"/>
</dbReference>
<feature type="transmembrane region" description="Helical" evidence="8">
    <location>
        <begin position="159"/>
        <end position="178"/>
    </location>
</feature>
<feature type="transmembrane region" description="Helical" evidence="8">
    <location>
        <begin position="356"/>
        <end position="374"/>
    </location>
</feature>
<dbReference type="EMBL" id="RKHR01000004">
    <property type="protein sequence ID" value="ROS01755.1"/>
    <property type="molecule type" value="Genomic_DNA"/>
</dbReference>
<feature type="region of interest" description="Disordered" evidence="7">
    <location>
        <begin position="746"/>
        <end position="783"/>
    </location>
</feature>
<dbReference type="Pfam" id="PF00083">
    <property type="entry name" value="Sugar_tr"/>
    <property type="match status" value="1"/>
</dbReference>
<dbReference type="SUPFAM" id="SSF103473">
    <property type="entry name" value="MFS general substrate transporter"/>
    <property type="match status" value="1"/>
</dbReference>
<dbReference type="InterPro" id="IPR005828">
    <property type="entry name" value="MFS_sugar_transport-like"/>
</dbReference>
<evidence type="ECO:0000256" key="5">
    <source>
        <dbReference type="ARBA" id="ARBA00022989"/>
    </source>
</evidence>
<sequence length="861" mass="93154">MQKNLLAASSLLSSAFIFMLGNGLINILLPVRLRIELLDTTTIGTVLALYSVGLLLGGLYSKFLIRRVGHIRMFAACGALAAVGILACSLLANAWLWAAMRILGGFCNASVFTAIESWLSGGSTPENRGKILAMYQVVMQSAGFCGQFMINISDPAGDTLFVLSGMLLCLSIVPIVMSRQPGPKVADIKPMSFVTMAKLSPLGFTGCFFSGMMYFAMFNMLPLFASNYQASSLQLSIIMAGSVLGSFILQIPVGYLADRFDRRGVMVSLLALATLLALSVPSLIHLQLFWLPVVINGVICGIITCCYPLSIAEAYDKLRQEQITAAMGTLLVAYATGGIIGPILMAKFMAHWSDDALYYSIACIQVLFAAVVLLRMRMRKALPIDQQESFVYQSAAMPSATSLDPRTKFREAKFPLSKEARAAISVAESDPSAAVRMACALAKKKPKYSYEIAGALATVEQVDVLRLAYALSEAVPWNRRRIFQAVLEAREGQAQEIISFFAEHYIEDLADFAYTISVKMPQLRLIMAKIAFETLPESTDEIAEFYAQEFSDDLDSARPADAASGENEQNAADLVNQVTPDKAMDVAVKVVESMPESAANIAKEMSSTLADNYINNDDNHTDTDDAGNEQEYKPATGDERPHSGTDEHIAPHSGDETDDHISVDSAADRQQQRDDYTEALGEAISERVSESAVDIVQRLSEAAPESSIDIAVAVVANVPESSTQVAEAMLVDAADQLLNADIEEQAEPEAHSNPAPNEAAEDNTSDDDNEDEETPSPATPHDGALELLTRLKLAAPEQAEEMSHAVLKMISDINPALAETIVQQLSDQSMVVPESAVPTMEKTTEQPPEKSPPDNHKPGTE</sequence>
<evidence type="ECO:0000256" key="8">
    <source>
        <dbReference type="SAM" id="Phobius"/>
    </source>
</evidence>
<name>A0A3N2DR36_9GAMM</name>
<feature type="region of interest" description="Disordered" evidence="7">
    <location>
        <begin position="556"/>
        <end position="575"/>
    </location>
</feature>
<organism evidence="10 11">
    <name type="scientific">Sinobacterium caligoides</name>
    <dbReference type="NCBI Taxonomy" id="933926"/>
    <lineage>
        <taxon>Bacteria</taxon>
        <taxon>Pseudomonadati</taxon>
        <taxon>Pseudomonadota</taxon>
        <taxon>Gammaproteobacteria</taxon>
        <taxon>Cellvibrionales</taxon>
        <taxon>Spongiibacteraceae</taxon>
        <taxon>Sinobacterium</taxon>
    </lineage>
</organism>
<feature type="transmembrane region" description="Helical" evidence="8">
    <location>
        <begin position="233"/>
        <end position="257"/>
    </location>
</feature>
<comment type="caution">
    <text evidence="10">The sequence shown here is derived from an EMBL/GenBank/DDBJ whole genome shotgun (WGS) entry which is preliminary data.</text>
</comment>
<evidence type="ECO:0000256" key="1">
    <source>
        <dbReference type="ARBA" id="ARBA00004651"/>
    </source>
</evidence>
<keyword evidence="11" id="KW-1185">Reference proteome</keyword>
<dbReference type="CDD" id="cd17477">
    <property type="entry name" value="MFS_YcaD_like"/>
    <property type="match status" value="1"/>
</dbReference>